<dbReference type="PROSITE" id="PS00455">
    <property type="entry name" value="AMP_BINDING"/>
    <property type="match status" value="1"/>
</dbReference>
<evidence type="ECO:0000256" key="2">
    <source>
        <dbReference type="ARBA" id="ARBA00022598"/>
    </source>
</evidence>
<evidence type="ECO:0000313" key="7">
    <source>
        <dbReference type="EMBL" id="QEY63940.1"/>
    </source>
</evidence>
<keyword evidence="4" id="KW-0067">ATP-binding</keyword>
<keyword evidence="8" id="KW-1185">Reference proteome</keyword>
<dbReference type="GO" id="GO:0004467">
    <property type="term" value="F:long-chain fatty acid-CoA ligase activity"/>
    <property type="evidence" value="ECO:0007669"/>
    <property type="project" value="TreeGrafter"/>
</dbReference>
<dbReference type="KEGG" id="plal:FXN65_18480"/>
<dbReference type="SUPFAM" id="SSF56801">
    <property type="entry name" value="Acetyl-CoA synthetase-like"/>
    <property type="match status" value="1"/>
</dbReference>
<feature type="domain" description="AMP-dependent synthetase/ligase" evidence="5">
    <location>
        <begin position="48"/>
        <end position="370"/>
    </location>
</feature>
<keyword evidence="2" id="KW-0436">Ligase</keyword>
<comment type="similarity">
    <text evidence="1">Belongs to the ATP-dependent AMP-binding enzyme family.</text>
</comment>
<dbReference type="Proteomes" id="UP000327179">
    <property type="component" value="Chromosome"/>
</dbReference>
<dbReference type="InterPro" id="IPR020845">
    <property type="entry name" value="AMP-binding_CS"/>
</dbReference>
<evidence type="ECO:0000259" key="6">
    <source>
        <dbReference type="Pfam" id="PF13193"/>
    </source>
</evidence>
<dbReference type="Pfam" id="PF13193">
    <property type="entry name" value="AMP-binding_C"/>
    <property type="match status" value="1"/>
</dbReference>
<dbReference type="PANTHER" id="PTHR43107">
    <property type="entry name" value="LONG-CHAIN FATTY ACID TRANSPORT PROTEIN"/>
    <property type="match status" value="1"/>
</dbReference>
<evidence type="ECO:0000256" key="4">
    <source>
        <dbReference type="ARBA" id="ARBA00022840"/>
    </source>
</evidence>
<dbReference type="InterPro" id="IPR045851">
    <property type="entry name" value="AMP-bd_C_sf"/>
</dbReference>
<dbReference type="Pfam" id="PF00501">
    <property type="entry name" value="AMP-binding"/>
    <property type="match status" value="1"/>
</dbReference>
<evidence type="ECO:0000256" key="1">
    <source>
        <dbReference type="ARBA" id="ARBA00006432"/>
    </source>
</evidence>
<dbReference type="GO" id="GO:0005524">
    <property type="term" value="F:ATP binding"/>
    <property type="evidence" value="ECO:0007669"/>
    <property type="project" value="UniProtKB-KW"/>
</dbReference>
<dbReference type="FunFam" id="3.30.300.30:FF:000002">
    <property type="entry name" value="Long-chain fatty acid transport protein 1"/>
    <property type="match status" value="1"/>
</dbReference>
<dbReference type="GO" id="GO:0005886">
    <property type="term" value="C:plasma membrane"/>
    <property type="evidence" value="ECO:0007669"/>
    <property type="project" value="TreeGrafter"/>
</dbReference>
<evidence type="ECO:0000256" key="3">
    <source>
        <dbReference type="ARBA" id="ARBA00022741"/>
    </source>
</evidence>
<dbReference type="InterPro" id="IPR000873">
    <property type="entry name" value="AMP-dep_synth/lig_dom"/>
</dbReference>
<name>A0A5J6QNB8_9GAMM</name>
<dbReference type="GO" id="GO:0005324">
    <property type="term" value="F:long-chain fatty acid transmembrane transporter activity"/>
    <property type="evidence" value="ECO:0007669"/>
    <property type="project" value="TreeGrafter"/>
</dbReference>
<accession>A0A5J6QNB8</accession>
<evidence type="ECO:0000313" key="8">
    <source>
        <dbReference type="Proteomes" id="UP000327179"/>
    </source>
</evidence>
<sequence>MSQVDLISPLSFIARLPANLPRVPRMLLGLYYTGIRNREKALSLGWALERAARLYPTRPAVIDEQRRISYADFNAWSNRLAHALKAEGVAHGSVVAVMLENRIEVLAVLGALAKLGAIAALVNTTQRGKVLSHSLNLVKARHFVVGEELRGAFDEVRAELEDARRCYWVADGDCLTAPGDAPPGWQNLMRLAQDQSGDNPVETGRVRLKDACFYIYTSGTTGLPKASILSHGKWIKAFGGFGHSGLGLGENDVFYLTLPCYHNNAVTVSWASVLAGGAAIALRRKFSASNFWKDVARYQATCFGYIGELCRYLLNQPPCPEEQGNSLTCMIGNGLRPSIWAEFKARFGIERVMEFYASSEGNIGFTNVFNFDNTVGFSPATFAIVRYDLENDRPLRDHRGLMEEVGKGETGLLISEISDKWPFDGYTDPAKSEAVILRDVFKKGDAWFNTGDLMRGIGCKHAQFVDRLGDTFRWKGENVSTTEVENALGAFPGVEDAVVYGVEIPGTNGRCGMAALRLGSGTQLDGQALAVHLDRELPAYASPLFVRLLAEVETTGTFKYKKTDLKKQAYDPAAVNEPLFARLPGEPHFRPLDGTLYQAIQRGDYRF</sequence>
<dbReference type="EMBL" id="CP043311">
    <property type="protein sequence ID" value="QEY63940.1"/>
    <property type="molecule type" value="Genomic_DNA"/>
</dbReference>
<evidence type="ECO:0000259" key="5">
    <source>
        <dbReference type="Pfam" id="PF00501"/>
    </source>
</evidence>
<dbReference type="InterPro" id="IPR025110">
    <property type="entry name" value="AMP-bd_C"/>
</dbReference>
<dbReference type="RefSeq" id="WP_151135102.1">
    <property type="nucleotide sequence ID" value="NZ_CP043311.1"/>
</dbReference>
<keyword evidence="3" id="KW-0547">Nucleotide-binding</keyword>
<gene>
    <name evidence="7" type="ORF">FXN65_18480</name>
</gene>
<protein>
    <submittedName>
        <fullName evidence="7">Long-chain-acyl-CoA synthetase</fullName>
    </submittedName>
</protein>
<dbReference type="GO" id="GO:0044539">
    <property type="term" value="P:long-chain fatty acid import into cell"/>
    <property type="evidence" value="ECO:0007669"/>
    <property type="project" value="TreeGrafter"/>
</dbReference>
<reference evidence="7 8" key="1">
    <citation type="submission" date="2019-08" db="EMBL/GenBank/DDBJ databases">
        <title>Whole-genome Sequencing of e-waste polymer degrading bacterium Pseudomonas sp. strain PE08.</title>
        <authorList>
            <person name="Kirdat K."/>
            <person name="Debbarma P."/>
            <person name="Narawade N."/>
            <person name="Suyal D."/>
            <person name="Thorat V."/>
            <person name="Shouche Y."/>
            <person name="Goel R."/>
            <person name="Yadav A."/>
        </authorList>
    </citation>
    <scope>NUCLEOTIDE SEQUENCE [LARGE SCALE GENOMIC DNA]</scope>
    <source>
        <strain evidence="7 8">PE08</strain>
    </source>
</reference>
<dbReference type="Gene3D" id="3.30.300.30">
    <property type="match status" value="1"/>
</dbReference>
<proteinExistence type="inferred from homology"/>
<dbReference type="AlphaFoldDB" id="A0A5J6QNB8"/>
<feature type="domain" description="AMP-binding enzyme C-terminal" evidence="6">
    <location>
        <begin position="483"/>
        <end position="559"/>
    </location>
</feature>
<organism evidence="7 8">
    <name type="scientific">Metapseudomonas lalkuanensis</name>
    <dbReference type="NCBI Taxonomy" id="2604832"/>
    <lineage>
        <taxon>Bacteria</taxon>
        <taxon>Pseudomonadati</taxon>
        <taxon>Pseudomonadota</taxon>
        <taxon>Gammaproteobacteria</taxon>
        <taxon>Pseudomonadales</taxon>
        <taxon>Pseudomonadaceae</taxon>
        <taxon>Metapseudomonas</taxon>
    </lineage>
</organism>
<dbReference type="NCBIfam" id="NF006134">
    <property type="entry name" value="PRK08279.1"/>
    <property type="match status" value="1"/>
</dbReference>
<dbReference type="InterPro" id="IPR042099">
    <property type="entry name" value="ANL_N_sf"/>
</dbReference>
<dbReference type="PANTHER" id="PTHR43107:SF15">
    <property type="entry name" value="FATTY ACID TRANSPORT PROTEIN 3, ISOFORM A"/>
    <property type="match status" value="1"/>
</dbReference>
<dbReference type="Gene3D" id="3.40.50.12780">
    <property type="entry name" value="N-terminal domain of ligase-like"/>
    <property type="match status" value="1"/>
</dbReference>